<feature type="compositionally biased region" description="Basic and acidic residues" evidence="12">
    <location>
        <begin position="781"/>
        <end position="792"/>
    </location>
</feature>
<reference evidence="16" key="1">
    <citation type="submission" date="2018-07" db="EMBL/GenBank/DDBJ databases">
        <authorList>
            <person name="Quirk P.G."/>
            <person name="Krulwich T.A."/>
        </authorList>
    </citation>
    <scope>NUCLEOTIDE SEQUENCE</scope>
    <source>
        <strain evidence="16">Anand</strain>
    </source>
</reference>
<evidence type="ECO:0000256" key="10">
    <source>
        <dbReference type="ARBA" id="ARBA00034617"/>
    </source>
</evidence>
<evidence type="ECO:0000259" key="14">
    <source>
        <dbReference type="PROSITE" id="PS51194"/>
    </source>
</evidence>
<dbReference type="SUPFAM" id="SSF52540">
    <property type="entry name" value="P-loop containing nucleoside triphosphate hydrolases"/>
    <property type="match status" value="1"/>
</dbReference>
<feature type="compositionally biased region" description="Basic residues" evidence="12">
    <location>
        <begin position="837"/>
        <end position="850"/>
    </location>
</feature>
<evidence type="ECO:0000256" key="2">
    <source>
        <dbReference type="ARBA" id="ARBA00005446"/>
    </source>
</evidence>
<keyword evidence="7" id="KW-0238">DNA-binding</keyword>
<evidence type="ECO:0000256" key="1">
    <source>
        <dbReference type="ARBA" id="ARBA00004123"/>
    </source>
</evidence>
<dbReference type="EMBL" id="UIVS01000002">
    <property type="protein sequence ID" value="SVP91552.1"/>
    <property type="molecule type" value="Genomic_DNA"/>
</dbReference>
<dbReference type="PROSITE" id="PS51192">
    <property type="entry name" value="HELICASE_ATP_BIND_1"/>
    <property type="match status" value="1"/>
</dbReference>
<evidence type="ECO:0000256" key="9">
    <source>
        <dbReference type="ARBA" id="ARBA00023242"/>
    </source>
</evidence>
<keyword evidence="8" id="KW-0413">Isomerase</keyword>
<dbReference type="Gene3D" id="3.40.50.300">
    <property type="entry name" value="P-loop containing nucleotide triphosphate hydrolases"/>
    <property type="match status" value="2"/>
</dbReference>
<dbReference type="InterPro" id="IPR036388">
    <property type="entry name" value="WH-like_DNA-bd_sf"/>
</dbReference>
<evidence type="ECO:0000256" key="5">
    <source>
        <dbReference type="ARBA" id="ARBA00022806"/>
    </source>
</evidence>
<proteinExistence type="inferred from homology"/>
<dbReference type="PROSITE" id="PS00690">
    <property type="entry name" value="DEAH_ATP_HELICASE"/>
    <property type="match status" value="1"/>
</dbReference>
<dbReference type="GO" id="GO:0003677">
    <property type="term" value="F:DNA binding"/>
    <property type="evidence" value="ECO:0007669"/>
    <property type="project" value="UniProtKB-KW"/>
</dbReference>
<evidence type="ECO:0000256" key="8">
    <source>
        <dbReference type="ARBA" id="ARBA00023235"/>
    </source>
</evidence>
<feature type="region of interest" description="Disordered" evidence="12">
    <location>
        <begin position="743"/>
        <end position="875"/>
    </location>
</feature>
<comment type="subcellular location">
    <subcellularLocation>
        <location evidence="1 11">Nucleus</location>
    </subcellularLocation>
</comment>
<keyword evidence="4 11" id="KW-0378">Hydrolase</keyword>
<dbReference type="NCBIfam" id="TIGR00614">
    <property type="entry name" value="recQ_fam"/>
    <property type="match status" value="1"/>
</dbReference>
<comment type="similarity">
    <text evidence="2 11">Belongs to the helicase family. RecQ subfamily.</text>
</comment>
<name>A0A3B0MPX7_THEAN</name>
<dbReference type="GO" id="GO:0000724">
    <property type="term" value="P:double-strand break repair via homologous recombination"/>
    <property type="evidence" value="ECO:0007669"/>
    <property type="project" value="TreeGrafter"/>
</dbReference>
<sequence length="875" mass="100832">MEFKLEPISLNTTVKNNYNEYFETLSKKADFGNSEEIDHSKCINTYEAPYTILLSEFLEFTRKSANLPEPALVPFTRRKVVSVDYFRDYEHYEPKNRVERGYTNDKFGSSNPNNSSYSSNNYDNSQYNTQYNNHSNENNYSFFNLANQTTYNVSDLDLKDLVYTGTEWEEEFEWSSLVRQINEKIFMNKSFRQNQLPAINCILSNNDTFVIIPTGGGKSLCFQLPAVYDTLTGRGSTTIVVMPLLSLIGDQIKRLNKLNINCRAIFGDLKLSEKISIFNDLTKIGPHSCTDIDTYMSINHKNTDDISILFITPESLMGSKLLLENLLIMHSRNKISRFVIDEVHCVSQWGNDFRPHYGQLGMIRKNFPDVPILALTATATEYVTKDVITKLMLRDVVIFKSDFNRKNLEYVVVEKSKHFKVAINQLVKLIQQFEDSCGIVYCLSCGEAERVSAELSRVITCFHYHAQLSTIVRTNVYNDWINDRIKVIVATIAFGMGIDKKDVRFVVHFSVSKSIENYFQESGRAGRDQKKSTCILMYNYHDIQRHILLNSPLHVQPSKFTPTTTNEFDNKIDKILVMMDYCEEKFLCRRFMLLGYFGQKFTSKCLLPCDNCKALYYNSSDSPINPTSEDKGYTVKNCISHAEYICRNMTSMNHLTLITLHKLLMNNTKTETKSNFLLNGYLHKNGFDSHSSMILLKKMMIHKLLKERIVKLQGLTYPIFYIQPGPNYRDNLKFMSTIYIPTKKDTTNRKKRPSAPRPKKEPKDKPPKTLGPKVEKKRPKKESPKEGDDTPTKPRKSSGGTPRKPRRKNEDTPTKPKKPSGDTPRKPRKKSNDTPSKPRRKNNSSPRKPKLNSDDSPSEPKRKRLKLQKPSSPIL</sequence>
<dbReference type="EC" id="5.6.2.4" evidence="11"/>
<dbReference type="InterPro" id="IPR032284">
    <property type="entry name" value="RecQ_Zn-bd"/>
</dbReference>
<evidence type="ECO:0000313" key="16">
    <source>
        <dbReference type="EMBL" id="SVP91552.1"/>
    </source>
</evidence>
<keyword evidence="3 11" id="KW-0547">Nucleotide-binding</keyword>
<evidence type="ECO:0000256" key="6">
    <source>
        <dbReference type="ARBA" id="ARBA00022840"/>
    </source>
</evidence>
<feature type="region of interest" description="Disordered" evidence="12">
    <location>
        <begin position="100"/>
        <end position="131"/>
    </location>
</feature>
<dbReference type="SMART" id="SM00490">
    <property type="entry name" value="HELICc"/>
    <property type="match status" value="1"/>
</dbReference>
<feature type="domain" description="Helicase ATP-binding" evidence="13">
    <location>
        <begin position="199"/>
        <end position="397"/>
    </location>
</feature>
<dbReference type="InterPro" id="IPR011545">
    <property type="entry name" value="DEAD/DEAH_box_helicase_dom"/>
</dbReference>
<evidence type="ECO:0000256" key="11">
    <source>
        <dbReference type="RuleBase" id="RU364117"/>
    </source>
</evidence>
<dbReference type="Pfam" id="PF16124">
    <property type="entry name" value="RecQ_Zn_bind"/>
    <property type="match status" value="1"/>
</dbReference>
<feature type="compositionally biased region" description="Basic and acidic residues" evidence="12">
    <location>
        <begin position="808"/>
        <end position="825"/>
    </location>
</feature>
<protein>
    <recommendedName>
        <fullName evidence="11">ATP-dependent DNA helicase</fullName>
        <ecNumber evidence="11">5.6.2.4</ecNumber>
    </recommendedName>
</protein>
<dbReference type="SMART" id="SM00487">
    <property type="entry name" value="DEXDc"/>
    <property type="match status" value="1"/>
</dbReference>
<dbReference type="Pfam" id="PF00271">
    <property type="entry name" value="Helicase_C"/>
    <property type="match status" value="1"/>
</dbReference>
<dbReference type="AlphaFoldDB" id="A0A3B0MPX7"/>
<dbReference type="VEuPathDB" id="PiroplasmaDB:TA13565"/>
<comment type="catalytic activity">
    <reaction evidence="11">
        <text>ATP + H2O = ADP + phosphate + H(+)</text>
        <dbReference type="Rhea" id="RHEA:13065"/>
        <dbReference type="ChEBI" id="CHEBI:15377"/>
        <dbReference type="ChEBI" id="CHEBI:15378"/>
        <dbReference type="ChEBI" id="CHEBI:30616"/>
        <dbReference type="ChEBI" id="CHEBI:43474"/>
        <dbReference type="ChEBI" id="CHEBI:456216"/>
    </reaction>
</comment>
<dbReference type="GO" id="GO:0005634">
    <property type="term" value="C:nucleus"/>
    <property type="evidence" value="ECO:0007669"/>
    <property type="project" value="UniProtKB-SubCell"/>
</dbReference>
<keyword evidence="5 11" id="KW-0347">Helicase</keyword>
<feature type="compositionally biased region" description="Basic and acidic residues" evidence="12">
    <location>
        <begin position="758"/>
        <end position="767"/>
    </location>
</feature>
<comment type="catalytic activity">
    <reaction evidence="10 11">
        <text>Couples ATP hydrolysis with the unwinding of duplex DNA by translocating in the 3'-5' direction.</text>
        <dbReference type="EC" id="5.6.2.4"/>
    </reaction>
</comment>
<dbReference type="PANTHER" id="PTHR13710:SF153">
    <property type="entry name" value="RECQ-LIKE DNA HELICASE BLM"/>
    <property type="match status" value="1"/>
</dbReference>
<gene>
    <name evidence="15" type="ORF">TAT_000165500</name>
    <name evidence="16" type="ORF">TAV_000165700</name>
</gene>
<evidence type="ECO:0000256" key="12">
    <source>
        <dbReference type="SAM" id="MobiDB-lite"/>
    </source>
</evidence>
<evidence type="ECO:0000256" key="3">
    <source>
        <dbReference type="ARBA" id="ARBA00022741"/>
    </source>
</evidence>
<accession>A0A3B0MPX7</accession>
<dbReference type="CDD" id="cd17920">
    <property type="entry name" value="DEXHc_RecQ"/>
    <property type="match status" value="1"/>
</dbReference>
<evidence type="ECO:0000256" key="7">
    <source>
        <dbReference type="ARBA" id="ARBA00023125"/>
    </source>
</evidence>
<dbReference type="InterPro" id="IPR002464">
    <property type="entry name" value="DNA/RNA_helicase_DEAH_CS"/>
</dbReference>
<dbReference type="InterPro" id="IPR001650">
    <property type="entry name" value="Helicase_C-like"/>
</dbReference>
<dbReference type="PANTHER" id="PTHR13710">
    <property type="entry name" value="DNA HELICASE RECQ FAMILY MEMBER"/>
    <property type="match status" value="1"/>
</dbReference>
<dbReference type="GO" id="GO:0009378">
    <property type="term" value="F:four-way junction helicase activity"/>
    <property type="evidence" value="ECO:0007669"/>
    <property type="project" value="TreeGrafter"/>
</dbReference>
<keyword evidence="6 11" id="KW-0067">ATP-binding</keyword>
<dbReference type="GO" id="GO:0016787">
    <property type="term" value="F:hydrolase activity"/>
    <property type="evidence" value="ECO:0007669"/>
    <property type="project" value="UniProtKB-KW"/>
</dbReference>
<dbReference type="InterPro" id="IPR004589">
    <property type="entry name" value="DNA_helicase_ATP-dep_RecQ"/>
</dbReference>
<dbReference type="Pfam" id="PF00270">
    <property type="entry name" value="DEAD"/>
    <property type="match status" value="1"/>
</dbReference>
<feature type="compositionally biased region" description="Low complexity" evidence="12">
    <location>
        <begin position="109"/>
        <end position="131"/>
    </location>
</feature>
<dbReference type="GO" id="GO:0005694">
    <property type="term" value="C:chromosome"/>
    <property type="evidence" value="ECO:0007669"/>
    <property type="project" value="TreeGrafter"/>
</dbReference>
<dbReference type="EMBL" id="UIVT01000002">
    <property type="protein sequence ID" value="SVP90943.1"/>
    <property type="molecule type" value="Genomic_DNA"/>
</dbReference>
<evidence type="ECO:0000256" key="4">
    <source>
        <dbReference type="ARBA" id="ARBA00022801"/>
    </source>
</evidence>
<organism evidence="16">
    <name type="scientific">Theileria annulata</name>
    <dbReference type="NCBI Taxonomy" id="5874"/>
    <lineage>
        <taxon>Eukaryota</taxon>
        <taxon>Sar</taxon>
        <taxon>Alveolata</taxon>
        <taxon>Apicomplexa</taxon>
        <taxon>Aconoidasida</taxon>
        <taxon>Piroplasmida</taxon>
        <taxon>Theileriidae</taxon>
        <taxon>Theileria</taxon>
    </lineage>
</organism>
<dbReference type="GO" id="GO:0005737">
    <property type="term" value="C:cytoplasm"/>
    <property type="evidence" value="ECO:0007669"/>
    <property type="project" value="TreeGrafter"/>
</dbReference>
<dbReference type="InterPro" id="IPR014001">
    <property type="entry name" value="Helicase_ATP-bd"/>
</dbReference>
<dbReference type="Gene3D" id="1.10.10.10">
    <property type="entry name" value="Winged helix-like DNA-binding domain superfamily/Winged helix DNA-binding domain"/>
    <property type="match status" value="1"/>
</dbReference>
<dbReference type="GO" id="GO:0005524">
    <property type="term" value="F:ATP binding"/>
    <property type="evidence" value="ECO:0007669"/>
    <property type="project" value="UniProtKB-KW"/>
</dbReference>
<keyword evidence="9 11" id="KW-0539">Nucleus</keyword>
<dbReference type="InterPro" id="IPR027417">
    <property type="entry name" value="P-loop_NTPase"/>
</dbReference>
<dbReference type="PROSITE" id="PS51194">
    <property type="entry name" value="HELICASE_CTER"/>
    <property type="match status" value="1"/>
</dbReference>
<evidence type="ECO:0000313" key="15">
    <source>
        <dbReference type="EMBL" id="SVP90943.1"/>
    </source>
</evidence>
<evidence type="ECO:0000259" key="13">
    <source>
        <dbReference type="PROSITE" id="PS51192"/>
    </source>
</evidence>
<feature type="domain" description="Helicase C-terminal" evidence="14">
    <location>
        <begin position="422"/>
        <end position="576"/>
    </location>
</feature>
<dbReference type="GO" id="GO:0043138">
    <property type="term" value="F:3'-5' DNA helicase activity"/>
    <property type="evidence" value="ECO:0007669"/>
    <property type="project" value="UniProtKB-EC"/>
</dbReference>